<dbReference type="AlphaFoldDB" id="A0A438IGN3"/>
<proteinExistence type="predicted"/>
<accession>A0A438IGN3</accession>
<dbReference type="EMBL" id="QGNW01000113">
    <property type="protein sequence ID" value="RVW95589.1"/>
    <property type="molecule type" value="Genomic_DNA"/>
</dbReference>
<comment type="caution">
    <text evidence="1">The sequence shown here is derived from an EMBL/GenBank/DDBJ whole genome shotgun (WGS) entry which is preliminary data.</text>
</comment>
<organism evidence="1 2">
    <name type="scientific">Vitis vinifera</name>
    <name type="common">Grape</name>
    <dbReference type="NCBI Taxonomy" id="29760"/>
    <lineage>
        <taxon>Eukaryota</taxon>
        <taxon>Viridiplantae</taxon>
        <taxon>Streptophyta</taxon>
        <taxon>Embryophyta</taxon>
        <taxon>Tracheophyta</taxon>
        <taxon>Spermatophyta</taxon>
        <taxon>Magnoliopsida</taxon>
        <taxon>eudicotyledons</taxon>
        <taxon>Gunneridae</taxon>
        <taxon>Pentapetalae</taxon>
        <taxon>rosids</taxon>
        <taxon>Vitales</taxon>
        <taxon>Vitaceae</taxon>
        <taxon>Viteae</taxon>
        <taxon>Vitis</taxon>
    </lineage>
</organism>
<protein>
    <submittedName>
        <fullName evidence="1">Uncharacterized protein</fullName>
    </submittedName>
</protein>
<reference evidence="1 2" key="1">
    <citation type="journal article" date="2018" name="PLoS Genet.">
        <title>Population sequencing reveals clonal diversity and ancestral inbreeding in the grapevine cultivar Chardonnay.</title>
        <authorList>
            <person name="Roach M.J."/>
            <person name="Johnson D.L."/>
            <person name="Bohlmann J."/>
            <person name="van Vuuren H.J."/>
            <person name="Jones S.J."/>
            <person name="Pretorius I.S."/>
            <person name="Schmidt S.A."/>
            <person name="Borneman A.R."/>
        </authorList>
    </citation>
    <scope>NUCLEOTIDE SEQUENCE [LARGE SCALE GENOMIC DNA]</scope>
    <source>
        <strain evidence="2">cv. Chardonnay</strain>
        <tissue evidence="1">Leaf</tissue>
    </source>
</reference>
<sequence>MRQMRVLKEGMKLVDGGLLTALAPRPPPQFRMDLHYAYHQDSGYDIDCCFALRHAIQDLIDQGLVNLGQPSVTTNPLPTYTTHSVPSPIGDVGHRDTFASFILWPEDFGVDVQVMTSSGRIAQATPPIAKPFGGTNSCEKVKGRMMRS</sequence>
<dbReference type="Proteomes" id="UP000288805">
    <property type="component" value="Unassembled WGS sequence"/>
</dbReference>
<name>A0A438IGN3_VITVI</name>
<evidence type="ECO:0000313" key="2">
    <source>
        <dbReference type="Proteomes" id="UP000288805"/>
    </source>
</evidence>
<evidence type="ECO:0000313" key="1">
    <source>
        <dbReference type="EMBL" id="RVW95589.1"/>
    </source>
</evidence>
<gene>
    <name evidence="1" type="ORF">CK203_039079</name>
</gene>